<proteinExistence type="predicted"/>
<evidence type="ECO:0000313" key="1">
    <source>
        <dbReference type="EMBL" id="CAG8512341.1"/>
    </source>
</evidence>
<evidence type="ECO:0000313" key="2">
    <source>
        <dbReference type="Proteomes" id="UP000789525"/>
    </source>
</evidence>
<feature type="non-terminal residue" evidence="1">
    <location>
        <position position="432"/>
    </location>
</feature>
<accession>A0ACA9L834</accession>
<dbReference type="EMBL" id="CAJVPT010004778">
    <property type="protein sequence ID" value="CAG8512341.1"/>
    <property type="molecule type" value="Genomic_DNA"/>
</dbReference>
<gene>
    <name evidence="1" type="ORF">ACOLOM_LOCUS3277</name>
</gene>
<name>A0ACA9L834_9GLOM</name>
<protein>
    <submittedName>
        <fullName evidence="1">2949_t:CDS:1</fullName>
    </submittedName>
</protein>
<keyword evidence="2" id="KW-1185">Reference proteome</keyword>
<sequence length="432" mass="49703">MYVDFKIKVVKTKDRKPTYHLLISDDSQDHKDDTVNHKFYDYLTLDPQTEARWLEDLPDGVIGQFWYDEHWKTNVHEANPYVRDGGWKFHRFKHDKHTADTEQTLAEVWNRILNAVPRDMLEDRVNVIRDNWKRRQSNKPGGLRAPSTPLLQTPTATQTSYFLDTGPSSHSDHGQLVSPSESLQPPPHDSRQPLALRQDNSDSSEPSETLESSRRPQQILSTITSENNELFSEERFTSFNSSIESLERQITPENDHFEDSSSMIQKSGSGSPAESQKKNVSVTSFPSFECSVPLGHQNGHQDRQVDPSTTKQSRSVEFHKSNSFSQEQLVPAISFELRSSQHLSSSQGRNSSYEMRDSTEKKEIFGSHSPNENITTPPSQLDRCRETFQKQPLLDINESQEHLNSHEIRDYEKKEVTVNRQPDENSNFSFKT</sequence>
<reference evidence="1" key="1">
    <citation type="submission" date="2021-06" db="EMBL/GenBank/DDBJ databases">
        <authorList>
            <person name="Kallberg Y."/>
            <person name="Tangrot J."/>
            <person name="Rosling A."/>
        </authorList>
    </citation>
    <scope>NUCLEOTIDE SEQUENCE</scope>
    <source>
        <strain evidence="1">CL356</strain>
    </source>
</reference>
<organism evidence="1 2">
    <name type="scientific">Acaulospora colombiana</name>
    <dbReference type="NCBI Taxonomy" id="27376"/>
    <lineage>
        <taxon>Eukaryota</taxon>
        <taxon>Fungi</taxon>
        <taxon>Fungi incertae sedis</taxon>
        <taxon>Mucoromycota</taxon>
        <taxon>Glomeromycotina</taxon>
        <taxon>Glomeromycetes</taxon>
        <taxon>Diversisporales</taxon>
        <taxon>Acaulosporaceae</taxon>
        <taxon>Acaulospora</taxon>
    </lineage>
</organism>
<dbReference type="Proteomes" id="UP000789525">
    <property type="component" value="Unassembled WGS sequence"/>
</dbReference>
<comment type="caution">
    <text evidence="1">The sequence shown here is derived from an EMBL/GenBank/DDBJ whole genome shotgun (WGS) entry which is preliminary data.</text>
</comment>